<dbReference type="PANTHER" id="PTHR12710">
    <property type="entry name" value="NUCLEAR PROTEIN LOCALIZATION 4"/>
    <property type="match status" value="1"/>
</dbReference>
<feature type="domain" description="Nuclear pore localisation protein NPL4 C-terminal" evidence="1">
    <location>
        <begin position="330"/>
        <end position="395"/>
    </location>
</feature>
<feature type="domain" description="Nuclear pore localisation protein NPL4 C-terminal" evidence="1">
    <location>
        <begin position="166"/>
        <end position="214"/>
    </location>
</feature>
<protein>
    <submittedName>
        <fullName evidence="3">Uncharacterized protein</fullName>
    </submittedName>
</protein>
<evidence type="ECO:0000313" key="3">
    <source>
        <dbReference type="EMBL" id="KAK9836529.1"/>
    </source>
</evidence>
<dbReference type="InterPro" id="IPR029071">
    <property type="entry name" value="Ubiquitin-like_domsf"/>
</dbReference>
<sequence>MILRLRSRDGLERITVKDAAQARDLYNQVMEDLSIPQEGLVLSKQQQLLTSKDPEGFQDLTSSKKSLSSLGVKNGDLVYMHYPFQRQVEASIKANPFATRTFGQKMTVEQMMARQTRIERQDKPHCELASFERHAANAFQQYVHGAIAFSIKRGALLYGRRTEDQTFVDTIYEPPQQGGADWLELERGGEEEKRADFIAKHLGLEKVGWIFTQSNQERDFILSTPEVCQMAAMQNELGPDCVTGVVSVSVTDGNSDVQFEAFQVSDQCVQLYKDGWFETSPEAKGISRLHNPKEPRVEKPIIVAGKDEAEVDNDFFLIPVKIADHEGSLTSNFSIENRLLPQGKAELRQYLQSNASKPYTQRLSDFHLLLYLAKQPNLDLSDMSAIVEHVRSKDAIPEGYTLIIDTIAEL</sequence>
<comment type="caution">
    <text evidence="3">The sequence shown here is derived from an EMBL/GenBank/DDBJ whole genome shotgun (WGS) entry which is preliminary data.</text>
</comment>
<name>A0AAW1RS60_9CHLO</name>
<dbReference type="PANTHER" id="PTHR12710:SF0">
    <property type="entry name" value="NUCLEAR PROTEIN LOCALIZATION PROTEIN 4 HOMOLOG"/>
    <property type="match status" value="1"/>
</dbReference>
<dbReference type="Pfam" id="PF05021">
    <property type="entry name" value="NPL4"/>
    <property type="match status" value="2"/>
</dbReference>
<accession>A0AAW1RS60</accession>
<dbReference type="SUPFAM" id="SSF54236">
    <property type="entry name" value="Ubiquitin-like"/>
    <property type="match status" value="1"/>
</dbReference>
<gene>
    <name evidence="3" type="ORF">WJX74_002424</name>
</gene>
<organism evidence="3 4">
    <name type="scientific">Apatococcus lobatus</name>
    <dbReference type="NCBI Taxonomy" id="904363"/>
    <lineage>
        <taxon>Eukaryota</taxon>
        <taxon>Viridiplantae</taxon>
        <taxon>Chlorophyta</taxon>
        <taxon>core chlorophytes</taxon>
        <taxon>Trebouxiophyceae</taxon>
        <taxon>Chlorellales</taxon>
        <taxon>Chlorellaceae</taxon>
        <taxon>Apatococcus</taxon>
    </lineage>
</organism>
<keyword evidence="4" id="KW-1185">Reference proteome</keyword>
<dbReference type="EMBL" id="JALJOS010000007">
    <property type="protein sequence ID" value="KAK9836529.1"/>
    <property type="molecule type" value="Genomic_DNA"/>
</dbReference>
<feature type="domain" description="Nuclear pore localisation protein Npl4 ubiquitin-like" evidence="2">
    <location>
        <begin position="1"/>
        <end position="80"/>
    </location>
</feature>
<dbReference type="Proteomes" id="UP001438707">
    <property type="component" value="Unassembled WGS sequence"/>
</dbReference>
<dbReference type="GO" id="GO:0006511">
    <property type="term" value="P:ubiquitin-dependent protein catabolic process"/>
    <property type="evidence" value="ECO:0007669"/>
    <property type="project" value="InterPro"/>
</dbReference>
<evidence type="ECO:0000259" key="2">
    <source>
        <dbReference type="Pfam" id="PF11543"/>
    </source>
</evidence>
<dbReference type="Gene3D" id="3.40.140.10">
    <property type="entry name" value="Cytidine Deaminase, domain 2"/>
    <property type="match status" value="1"/>
</dbReference>
<dbReference type="InterPro" id="IPR024682">
    <property type="entry name" value="Npl4_Ub-like_dom"/>
</dbReference>
<reference evidence="3 4" key="1">
    <citation type="journal article" date="2024" name="Nat. Commun.">
        <title>Phylogenomics reveals the evolutionary origins of lichenization in chlorophyte algae.</title>
        <authorList>
            <person name="Puginier C."/>
            <person name="Libourel C."/>
            <person name="Otte J."/>
            <person name="Skaloud P."/>
            <person name="Haon M."/>
            <person name="Grisel S."/>
            <person name="Petersen M."/>
            <person name="Berrin J.G."/>
            <person name="Delaux P.M."/>
            <person name="Dal Grande F."/>
            <person name="Keller J."/>
        </authorList>
    </citation>
    <scope>NUCLEOTIDE SEQUENCE [LARGE SCALE GENOMIC DNA]</scope>
    <source>
        <strain evidence="3 4">SAG 2145</strain>
    </source>
</reference>
<proteinExistence type="predicted"/>
<evidence type="ECO:0000313" key="4">
    <source>
        <dbReference type="Proteomes" id="UP001438707"/>
    </source>
</evidence>
<dbReference type="Pfam" id="PF11543">
    <property type="entry name" value="UN_NPL4"/>
    <property type="match status" value="1"/>
</dbReference>
<dbReference type="InterPro" id="IPR007717">
    <property type="entry name" value="NPL4_C"/>
</dbReference>
<evidence type="ECO:0000259" key="1">
    <source>
        <dbReference type="Pfam" id="PF05021"/>
    </source>
</evidence>
<dbReference type="InterPro" id="IPR016563">
    <property type="entry name" value="Npl4"/>
</dbReference>
<dbReference type="AlphaFoldDB" id="A0AAW1RS60"/>
<dbReference type="CDD" id="cd08061">
    <property type="entry name" value="MPN_NPL4"/>
    <property type="match status" value="1"/>
</dbReference>
<dbReference type="Gene3D" id="3.10.20.90">
    <property type="entry name" value="Phosphatidylinositol 3-kinase Catalytic Subunit, Chain A, domain 1"/>
    <property type="match status" value="1"/>
</dbReference>